<organism evidence="2 3">
    <name type="scientific">Geopseudomonas guangdongensis</name>
    <dbReference type="NCBI Taxonomy" id="1245526"/>
    <lineage>
        <taxon>Bacteria</taxon>
        <taxon>Pseudomonadati</taxon>
        <taxon>Pseudomonadota</taxon>
        <taxon>Gammaproteobacteria</taxon>
        <taxon>Pseudomonadales</taxon>
        <taxon>Pseudomonadaceae</taxon>
        <taxon>Geopseudomonas</taxon>
    </lineage>
</organism>
<evidence type="ECO:0000313" key="3">
    <source>
        <dbReference type="Proteomes" id="UP000243063"/>
    </source>
</evidence>
<dbReference type="RefSeq" id="WP_090216448.1">
    <property type="nucleotide sequence ID" value="NZ_LT629780.1"/>
</dbReference>
<accession>A0A1H2HUW1</accession>
<keyword evidence="3" id="KW-1185">Reference proteome</keyword>
<proteinExistence type="predicted"/>
<evidence type="ECO:0000256" key="1">
    <source>
        <dbReference type="SAM" id="Phobius"/>
    </source>
</evidence>
<keyword evidence="1" id="KW-0472">Membrane</keyword>
<dbReference type="AlphaFoldDB" id="A0A1H2HUW1"/>
<dbReference type="EMBL" id="LT629780">
    <property type="protein sequence ID" value="SDU35318.1"/>
    <property type="molecule type" value="Genomic_DNA"/>
</dbReference>
<keyword evidence="1" id="KW-0812">Transmembrane</keyword>
<feature type="transmembrane region" description="Helical" evidence="1">
    <location>
        <begin position="136"/>
        <end position="154"/>
    </location>
</feature>
<gene>
    <name evidence="2" type="ORF">SAMN05216580_2525</name>
</gene>
<dbReference type="PANTHER" id="PTHR15887">
    <property type="entry name" value="TRANSMEMBRANE PROTEIN 69"/>
    <property type="match status" value="1"/>
</dbReference>
<sequence>MHPFNAPRPPQLAWLLGCAGLIPFVSGALGIWLTPLGWRPLVLTALLDYAAVILAFMGAIHWGLAMRGEQDDLRALMQLGLSVIPPLLGWAAISFGMPVVLAIPIFLLCFVALYLADLRAVRLQLAPAWYPVLRGPLTLVVSLSLLVAWLGVLFA</sequence>
<evidence type="ECO:0008006" key="4">
    <source>
        <dbReference type="Google" id="ProtNLM"/>
    </source>
</evidence>
<feature type="transmembrane region" description="Helical" evidence="1">
    <location>
        <begin position="12"/>
        <end position="34"/>
    </location>
</feature>
<feature type="transmembrane region" description="Helical" evidence="1">
    <location>
        <begin position="87"/>
        <end position="116"/>
    </location>
</feature>
<dbReference type="InterPro" id="IPR021836">
    <property type="entry name" value="DUF3429"/>
</dbReference>
<reference evidence="3" key="1">
    <citation type="submission" date="2016-10" db="EMBL/GenBank/DDBJ databases">
        <authorList>
            <person name="Varghese N."/>
            <person name="Submissions S."/>
        </authorList>
    </citation>
    <scope>NUCLEOTIDE SEQUENCE [LARGE SCALE GENOMIC DNA]</scope>
    <source>
        <strain evidence="3">CCTCC 2012022</strain>
    </source>
</reference>
<protein>
    <recommendedName>
        <fullName evidence="4">DUF3429 domain-containing protein</fullName>
    </recommendedName>
</protein>
<dbReference type="PANTHER" id="PTHR15887:SF1">
    <property type="entry name" value="TRANSMEMBRANE PROTEIN 69"/>
    <property type="match status" value="1"/>
</dbReference>
<feature type="transmembrane region" description="Helical" evidence="1">
    <location>
        <begin position="46"/>
        <end position="66"/>
    </location>
</feature>
<keyword evidence="1" id="KW-1133">Transmembrane helix</keyword>
<dbReference type="OrthoDB" id="8591832at2"/>
<dbReference type="STRING" id="1245526.SAMN05216580_2525"/>
<name>A0A1H2HUW1_9GAMM</name>
<evidence type="ECO:0000313" key="2">
    <source>
        <dbReference type="EMBL" id="SDU35318.1"/>
    </source>
</evidence>
<dbReference type="Pfam" id="PF11911">
    <property type="entry name" value="DUF3429"/>
    <property type="match status" value="1"/>
</dbReference>
<dbReference type="Proteomes" id="UP000243063">
    <property type="component" value="Chromosome I"/>
</dbReference>